<dbReference type="Proteomes" id="UP000005741">
    <property type="component" value="Chromosome"/>
</dbReference>
<keyword evidence="4 6" id="KW-1133">Transmembrane helix</keyword>
<evidence type="ECO:0000256" key="6">
    <source>
        <dbReference type="SAM" id="Phobius"/>
    </source>
</evidence>
<feature type="transmembrane region" description="Helical" evidence="6">
    <location>
        <begin position="69"/>
        <end position="89"/>
    </location>
</feature>
<dbReference type="GO" id="GO:0005886">
    <property type="term" value="C:plasma membrane"/>
    <property type="evidence" value="ECO:0007669"/>
    <property type="project" value="UniProtKB-SubCell"/>
</dbReference>
<keyword evidence="5 6" id="KW-0472">Membrane</keyword>
<dbReference type="InterPro" id="IPR000390">
    <property type="entry name" value="Small_drug/metabolite_transptr"/>
</dbReference>
<name>H1Z1X2_9EURY</name>
<feature type="transmembrane region" description="Helical" evidence="6">
    <location>
        <begin position="34"/>
        <end position="57"/>
    </location>
</feature>
<proteinExistence type="predicted"/>
<evidence type="ECO:0000256" key="2">
    <source>
        <dbReference type="ARBA" id="ARBA00022475"/>
    </source>
</evidence>
<evidence type="ECO:0000313" key="8">
    <source>
        <dbReference type="Proteomes" id="UP000005741"/>
    </source>
</evidence>
<accession>H1Z1X2</accession>
<keyword evidence="8" id="KW-1185">Reference proteome</keyword>
<dbReference type="STRING" id="937775.Metlim_1330"/>
<keyword evidence="2" id="KW-1003">Cell membrane</keyword>
<dbReference type="Gene3D" id="1.10.3730.20">
    <property type="match status" value="1"/>
</dbReference>
<evidence type="ECO:0000256" key="5">
    <source>
        <dbReference type="ARBA" id="ARBA00023136"/>
    </source>
</evidence>
<organism evidence="7 8">
    <name type="scientific">Methanoplanus limicola DSM 2279</name>
    <dbReference type="NCBI Taxonomy" id="937775"/>
    <lineage>
        <taxon>Archaea</taxon>
        <taxon>Methanobacteriati</taxon>
        <taxon>Methanobacteriota</taxon>
        <taxon>Stenosarchaea group</taxon>
        <taxon>Methanomicrobia</taxon>
        <taxon>Methanomicrobiales</taxon>
        <taxon>Methanomicrobiaceae</taxon>
        <taxon>Methanoplanus</taxon>
    </lineage>
</organism>
<dbReference type="AlphaFoldDB" id="H1Z1X2"/>
<evidence type="ECO:0000256" key="3">
    <source>
        <dbReference type="ARBA" id="ARBA00022692"/>
    </source>
</evidence>
<evidence type="ECO:0008006" key="9">
    <source>
        <dbReference type="Google" id="ProtNLM"/>
    </source>
</evidence>
<reference evidence="7 8" key="1">
    <citation type="submission" date="2011-10" db="EMBL/GenBank/DDBJ databases">
        <title>The Improved High-Quality Draft genome of Methanoplanus limicola DSM 2279.</title>
        <authorList>
            <consortium name="US DOE Joint Genome Institute (JGI-PGF)"/>
            <person name="Lucas S."/>
            <person name="Copeland A."/>
            <person name="Lapidus A."/>
            <person name="Glavina del Rio T."/>
            <person name="Dalin E."/>
            <person name="Tice H."/>
            <person name="Bruce D."/>
            <person name="Goodwin L."/>
            <person name="Pitluck S."/>
            <person name="Peters L."/>
            <person name="Mikhailova N."/>
            <person name="Lu M."/>
            <person name="Kyrpides N."/>
            <person name="Mavromatis K."/>
            <person name="Ivanova N."/>
            <person name="Markowitz V."/>
            <person name="Cheng J.-F."/>
            <person name="Hugenholtz P."/>
            <person name="Woyke T."/>
            <person name="Wu D."/>
            <person name="Wirth R."/>
            <person name="Brambilla E.-M."/>
            <person name="Klenk H.-P."/>
            <person name="Eisen J.A."/>
        </authorList>
    </citation>
    <scope>NUCLEOTIDE SEQUENCE [LARGE SCALE GENOMIC DNA]</scope>
    <source>
        <strain evidence="7 8">DSM 2279</strain>
    </source>
</reference>
<gene>
    <name evidence="7" type="ORF">Metlim_1330</name>
</gene>
<keyword evidence="3 6" id="KW-0812">Transmembrane</keyword>
<dbReference type="InterPro" id="IPR037185">
    <property type="entry name" value="EmrE-like"/>
</dbReference>
<comment type="subcellular location">
    <subcellularLocation>
        <location evidence="1">Cell membrane</location>
        <topology evidence="1">Multi-pass membrane protein</topology>
    </subcellularLocation>
</comment>
<dbReference type="HOGENOM" id="CLU_1965560_0_0_2"/>
<feature type="transmembrane region" description="Helical" evidence="6">
    <location>
        <begin position="95"/>
        <end position="115"/>
    </location>
</feature>
<sequence length="123" mass="13691">MKDQIYITLAIIFQAMAGISGKYAAKTISPEYLFPLNILTNSFYLLSLFCMFLQAIVWQQALKHFPLSFAYPFMSLFNFIILIASAVLFAEGITIGNIIGLILISIGIVIISGELKKQTDFKG</sequence>
<dbReference type="SUPFAM" id="SSF103481">
    <property type="entry name" value="Multidrug resistance efflux transporter EmrE"/>
    <property type="match status" value="1"/>
</dbReference>
<dbReference type="PANTHER" id="PTHR30561:SF9">
    <property type="entry name" value="4-AMINO-4-DEOXY-L-ARABINOSE-PHOSPHOUNDECAPRENOL FLIPPASE SUBUNIT ARNF-RELATED"/>
    <property type="match status" value="1"/>
</dbReference>
<dbReference type="InParanoid" id="H1Z1X2"/>
<protein>
    <recommendedName>
        <fullName evidence="9">EamA domain-containing protein</fullName>
    </recommendedName>
</protein>
<dbReference type="PANTHER" id="PTHR30561">
    <property type="entry name" value="SMR FAMILY PROTON-DEPENDENT DRUG EFFLUX TRANSPORTER SUGE"/>
    <property type="match status" value="1"/>
</dbReference>
<evidence type="ECO:0000256" key="4">
    <source>
        <dbReference type="ARBA" id="ARBA00022989"/>
    </source>
</evidence>
<evidence type="ECO:0000256" key="1">
    <source>
        <dbReference type="ARBA" id="ARBA00004651"/>
    </source>
</evidence>
<dbReference type="EMBL" id="CM001436">
    <property type="protein sequence ID" value="EHQ35439.1"/>
    <property type="molecule type" value="Genomic_DNA"/>
</dbReference>
<dbReference type="GO" id="GO:0022857">
    <property type="term" value="F:transmembrane transporter activity"/>
    <property type="evidence" value="ECO:0007669"/>
    <property type="project" value="InterPro"/>
</dbReference>
<evidence type="ECO:0000313" key="7">
    <source>
        <dbReference type="EMBL" id="EHQ35439.1"/>
    </source>
</evidence>